<comment type="subcellular location">
    <subcellularLocation>
        <location evidence="1">Membrane</location>
    </subcellularLocation>
</comment>
<keyword evidence="6" id="KW-1133">Transmembrane helix</keyword>
<keyword evidence="6" id="KW-0812">Transmembrane</keyword>
<accession>A0A3P9MUQ6</accession>
<sequence length="379" mass="42741">MYKLPIRRVFMHLKMAQVIFLFHLFLVYALQIQGSSAVTDVFVKTGDDLILNLTEAESPQNSRLWLWQFTGEAMVKFSSDSQPDVLKNYIQRIEVLDKKYSVKLKNLQKSHNGIYTAKVILPTEKILIEYNITVKDPVSPVNLTIIPIPGTTSSCILTLICSADNFSINVTLRCENQTCNLEEREKTEVTKSGSTLHIYEKNASIVCRHVNQVSQIEEKMTQNRCPQPTVFVSETRKQYWYIAFAIALLIAFIVIVTACKNCKKGGDKENIDNTIYAIPVMKNQTETLNETAEDEARSPTTTYSTVGPHLSKECKKTAKDEARSPTTTYSTVGPHLSKDSKKTAKDEARSPTTTYSTVRPSTRGNDQPESVYSQIQKAF</sequence>
<evidence type="ECO:0000313" key="7">
    <source>
        <dbReference type="Ensembl" id="ENSPREP00000000955.1"/>
    </source>
</evidence>
<name>A0A3P9MUQ6_POERE</name>
<dbReference type="OrthoDB" id="8955135at2759"/>
<evidence type="ECO:0000313" key="8">
    <source>
        <dbReference type="Proteomes" id="UP000242638"/>
    </source>
</evidence>
<dbReference type="PANTHER" id="PTHR12080">
    <property type="entry name" value="SIGNALING LYMPHOCYTIC ACTIVATION MOLECULE"/>
    <property type="match status" value="1"/>
</dbReference>
<dbReference type="Proteomes" id="UP000242638">
    <property type="component" value="Unassembled WGS sequence"/>
</dbReference>
<dbReference type="STRING" id="8081.ENSPREP00000000955"/>
<feature type="compositionally biased region" description="Basic and acidic residues" evidence="5">
    <location>
        <begin position="336"/>
        <end position="349"/>
    </location>
</feature>
<evidence type="ECO:0000256" key="5">
    <source>
        <dbReference type="SAM" id="MobiDB-lite"/>
    </source>
</evidence>
<reference evidence="7" key="3">
    <citation type="submission" date="2025-09" db="UniProtKB">
        <authorList>
            <consortium name="Ensembl"/>
        </authorList>
    </citation>
    <scope>IDENTIFICATION</scope>
    <source>
        <strain evidence="7">Guanapo</strain>
    </source>
</reference>
<dbReference type="Ensembl" id="ENSPRET00000000994.1">
    <property type="protein sequence ID" value="ENSPREP00000000955.1"/>
    <property type="gene ID" value="ENSPREG00000000740.1"/>
</dbReference>
<dbReference type="InterPro" id="IPR013783">
    <property type="entry name" value="Ig-like_fold"/>
</dbReference>
<dbReference type="KEGG" id="pret:103479506"/>
<evidence type="ECO:0000256" key="6">
    <source>
        <dbReference type="SAM" id="Phobius"/>
    </source>
</evidence>
<feature type="transmembrane region" description="Helical" evidence="6">
    <location>
        <begin position="239"/>
        <end position="259"/>
    </location>
</feature>
<evidence type="ECO:0000256" key="4">
    <source>
        <dbReference type="ARBA" id="ARBA00023180"/>
    </source>
</evidence>
<keyword evidence="4" id="KW-0325">Glycoprotein</keyword>
<dbReference type="GO" id="GO:0016020">
    <property type="term" value="C:membrane"/>
    <property type="evidence" value="ECO:0007669"/>
    <property type="project" value="UniProtKB-SubCell"/>
</dbReference>
<dbReference type="AlphaFoldDB" id="A0A3P9MUQ6"/>
<reference evidence="8" key="1">
    <citation type="submission" date="2013-11" db="EMBL/GenBank/DDBJ databases">
        <title>The genomic landscape of the Guanapo guppy.</title>
        <authorList>
            <person name="Kuenstner A."/>
            <person name="Dreyer C."/>
        </authorList>
    </citation>
    <scope>NUCLEOTIDE SEQUENCE</scope>
    <source>
        <strain evidence="8">Guanapo</strain>
    </source>
</reference>
<dbReference type="InterPro" id="IPR036179">
    <property type="entry name" value="Ig-like_dom_sf"/>
</dbReference>
<evidence type="ECO:0000256" key="2">
    <source>
        <dbReference type="ARBA" id="ARBA00022729"/>
    </source>
</evidence>
<dbReference type="RefSeq" id="XP_008432202.1">
    <property type="nucleotide sequence ID" value="XM_008433980.2"/>
</dbReference>
<dbReference type="SUPFAM" id="SSF48726">
    <property type="entry name" value="Immunoglobulin"/>
    <property type="match status" value="1"/>
</dbReference>
<dbReference type="PANTHER" id="PTHR12080:SF80">
    <property type="entry name" value="IMMUNOGLOBULIN V-SET DOMAIN-CONTAINING PROTEIN"/>
    <property type="match status" value="1"/>
</dbReference>
<dbReference type="GeneTree" id="ENSGT01000000214758"/>
<dbReference type="Gene3D" id="2.60.40.10">
    <property type="entry name" value="Immunoglobulins"/>
    <property type="match status" value="1"/>
</dbReference>
<proteinExistence type="predicted"/>
<dbReference type="GeneID" id="103479506"/>
<protein>
    <submittedName>
        <fullName evidence="7">Uncharacterized LOC103479506</fullName>
    </submittedName>
</protein>
<feature type="compositionally biased region" description="Polar residues" evidence="5">
    <location>
        <begin position="350"/>
        <end position="379"/>
    </location>
</feature>
<dbReference type="OMA" id="NTIYALP"/>
<keyword evidence="3 6" id="KW-0472">Membrane</keyword>
<feature type="region of interest" description="Disordered" evidence="5">
    <location>
        <begin position="289"/>
        <end position="379"/>
    </location>
</feature>
<evidence type="ECO:0000256" key="3">
    <source>
        <dbReference type="ARBA" id="ARBA00023136"/>
    </source>
</evidence>
<keyword evidence="2" id="KW-0732">Signal</keyword>
<keyword evidence="8" id="KW-1185">Reference proteome</keyword>
<reference evidence="7" key="2">
    <citation type="submission" date="2025-08" db="UniProtKB">
        <authorList>
            <consortium name="Ensembl"/>
        </authorList>
    </citation>
    <scope>IDENTIFICATION</scope>
    <source>
        <strain evidence="7">Guanapo</strain>
    </source>
</reference>
<dbReference type="Bgee" id="ENSPREG00000000740">
    <property type="expression patterns" value="Expressed in caudal fin"/>
</dbReference>
<organism evidence="7 8">
    <name type="scientific">Poecilia reticulata</name>
    <name type="common">Guppy</name>
    <name type="synonym">Acanthophacelus reticulatus</name>
    <dbReference type="NCBI Taxonomy" id="8081"/>
    <lineage>
        <taxon>Eukaryota</taxon>
        <taxon>Metazoa</taxon>
        <taxon>Chordata</taxon>
        <taxon>Craniata</taxon>
        <taxon>Vertebrata</taxon>
        <taxon>Euteleostomi</taxon>
        <taxon>Actinopterygii</taxon>
        <taxon>Neopterygii</taxon>
        <taxon>Teleostei</taxon>
        <taxon>Neoteleostei</taxon>
        <taxon>Acanthomorphata</taxon>
        <taxon>Ovalentaria</taxon>
        <taxon>Atherinomorphae</taxon>
        <taxon>Cyprinodontiformes</taxon>
        <taxon>Poeciliidae</taxon>
        <taxon>Poeciliinae</taxon>
        <taxon>Poecilia</taxon>
    </lineage>
</organism>
<feature type="compositionally biased region" description="Basic and acidic residues" evidence="5">
    <location>
        <begin position="310"/>
        <end position="323"/>
    </location>
</feature>
<evidence type="ECO:0000256" key="1">
    <source>
        <dbReference type="ARBA" id="ARBA00004370"/>
    </source>
</evidence>
<dbReference type="InterPro" id="IPR015631">
    <property type="entry name" value="CD2/SLAM_rcpt"/>
</dbReference>